<name>A0A381S8B1_9ZZZZ</name>
<sequence>MNIDQPLKDLGSIDYEPLRDAIINLDKEAWHENETRQEIFDVHKKTSSLMLVFCDGWPEIKVTKEEAWDRLAKVAVPVMQDVINRFYEPGGTIIRAMAAKLHAGERISPHVDKHPSFHIAHRIHIPITTNEHVRFTIAGRPYQLQLGRAYEVNNQSSHSVMNRGKDDRITFIFDYMPPEIRAKAKSLN</sequence>
<evidence type="ECO:0000313" key="2">
    <source>
        <dbReference type="EMBL" id="SUZ97333.1"/>
    </source>
</evidence>
<reference evidence="2" key="1">
    <citation type="submission" date="2018-05" db="EMBL/GenBank/DDBJ databases">
        <authorList>
            <person name="Lanie J.A."/>
            <person name="Ng W.-L."/>
            <person name="Kazmierczak K.M."/>
            <person name="Andrzejewski T.M."/>
            <person name="Davidsen T.M."/>
            <person name="Wayne K.J."/>
            <person name="Tettelin H."/>
            <person name="Glass J.I."/>
            <person name="Rusch D."/>
            <person name="Podicherti R."/>
            <person name="Tsui H.-C.T."/>
            <person name="Winkler M.E."/>
        </authorList>
    </citation>
    <scope>NUCLEOTIDE SEQUENCE</scope>
</reference>
<evidence type="ECO:0000259" key="1">
    <source>
        <dbReference type="Pfam" id="PF05118"/>
    </source>
</evidence>
<dbReference type="AlphaFoldDB" id="A0A381S8B1"/>
<dbReference type="Pfam" id="PF05118">
    <property type="entry name" value="Asp_Arg_Hydrox"/>
    <property type="match status" value="1"/>
</dbReference>
<dbReference type="Gene3D" id="2.60.120.330">
    <property type="entry name" value="B-lactam Antibiotic, Isopenicillin N Synthase, Chain"/>
    <property type="match status" value="1"/>
</dbReference>
<feature type="domain" description="Aspartyl/asparaginy/proline hydroxylase" evidence="1">
    <location>
        <begin position="44"/>
        <end position="176"/>
    </location>
</feature>
<dbReference type="InterPro" id="IPR027443">
    <property type="entry name" value="IPNS-like_sf"/>
</dbReference>
<dbReference type="SUPFAM" id="SSF51197">
    <property type="entry name" value="Clavaminate synthase-like"/>
    <property type="match status" value="1"/>
</dbReference>
<dbReference type="EMBL" id="UINC01002499">
    <property type="protein sequence ID" value="SUZ97333.1"/>
    <property type="molecule type" value="Genomic_DNA"/>
</dbReference>
<organism evidence="2">
    <name type="scientific">marine metagenome</name>
    <dbReference type="NCBI Taxonomy" id="408172"/>
    <lineage>
        <taxon>unclassified sequences</taxon>
        <taxon>metagenomes</taxon>
        <taxon>ecological metagenomes</taxon>
    </lineage>
</organism>
<accession>A0A381S8B1</accession>
<proteinExistence type="predicted"/>
<dbReference type="InterPro" id="IPR007803">
    <property type="entry name" value="Asp/Arg/Pro-Hydrxlase"/>
</dbReference>
<protein>
    <recommendedName>
        <fullName evidence="1">Aspartyl/asparaginy/proline hydroxylase domain-containing protein</fullName>
    </recommendedName>
</protein>
<gene>
    <name evidence="2" type="ORF">METZ01_LOCUS50187</name>
</gene>